<reference evidence="2" key="1">
    <citation type="journal article" date="2022" name="Mol. Ecol. Resour.">
        <title>The genomes of chicory, endive, great burdock and yacon provide insights into Asteraceae palaeo-polyploidization history and plant inulin production.</title>
        <authorList>
            <person name="Fan W."/>
            <person name="Wang S."/>
            <person name="Wang H."/>
            <person name="Wang A."/>
            <person name="Jiang F."/>
            <person name="Liu H."/>
            <person name="Zhao H."/>
            <person name="Xu D."/>
            <person name="Zhang Y."/>
        </authorList>
    </citation>
    <scope>NUCLEOTIDE SEQUENCE [LARGE SCALE GENOMIC DNA]</scope>
    <source>
        <strain evidence="2">cv. Yunnan</strain>
    </source>
</reference>
<name>A0ACB9CFH9_9ASTR</name>
<organism evidence="1 2">
    <name type="scientific">Smallanthus sonchifolius</name>
    <dbReference type="NCBI Taxonomy" id="185202"/>
    <lineage>
        <taxon>Eukaryota</taxon>
        <taxon>Viridiplantae</taxon>
        <taxon>Streptophyta</taxon>
        <taxon>Embryophyta</taxon>
        <taxon>Tracheophyta</taxon>
        <taxon>Spermatophyta</taxon>
        <taxon>Magnoliopsida</taxon>
        <taxon>eudicotyledons</taxon>
        <taxon>Gunneridae</taxon>
        <taxon>Pentapetalae</taxon>
        <taxon>asterids</taxon>
        <taxon>campanulids</taxon>
        <taxon>Asterales</taxon>
        <taxon>Asteraceae</taxon>
        <taxon>Asteroideae</taxon>
        <taxon>Heliantheae alliance</taxon>
        <taxon>Millerieae</taxon>
        <taxon>Smallanthus</taxon>
    </lineage>
</organism>
<evidence type="ECO:0000313" key="1">
    <source>
        <dbReference type="EMBL" id="KAI3733052.1"/>
    </source>
</evidence>
<dbReference type="Proteomes" id="UP001056120">
    <property type="component" value="Linkage Group LG21"/>
</dbReference>
<accession>A0ACB9CFH9</accession>
<evidence type="ECO:0000313" key="2">
    <source>
        <dbReference type="Proteomes" id="UP001056120"/>
    </source>
</evidence>
<protein>
    <submittedName>
        <fullName evidence="1">Uncharacterized protein</fullName>
    </submittedName>
</protein>
<comment type="caution">
    <text evidence="1">The sequence shown here is derived from an EMBL/GenBank/DDBJ whole genome shotgun (WGS) entry which is preliminary data.</text>
</comment>
<keyword evidence="2" id="KW-1185">Reference proteome</keyword>
<gene>
    <name evidence="1" type="ORF">L1987_64268</name>
</gene>
<proteinExistence type="predicted"/>
<sequence>MKLLNHEMGNLLVQEYTDKFKVLEQLMPQEISPGLIHTRFVQGLAPQTGEGQEDERKKGSRTKGDLHFAQDVAITMREGVSHVVVLNVARSDTELRIASQLTLSYQHSMNVEN</sequence>
<dbReference type="EMBL" id="CM042038">
    <property type="protein sequence ID" value="KAI3733052.1"/>
    <property type="molecule type" value="Genomic_DNA"/>
</dbReference>
<reference evidence="1 2" key="2">
    <citation type="journal article" date="2022" name="Mol. Ecol. Resour.">
        <title>The genomes of chicory, endive, great burdock and yacon provide insights into Asteraceae paleo-polyploidization history and plant inulin production.</title>
        <authorList>
            <person name="Fan W."/>
            <person name="Wang S."/>
            <person name="Wang H."/>
            <person name="Wang A."/>
            <person name="Jiang F."/>
            <person name="Liu H."/>
            <person name="Zhao H."/>
            <person name="Xu D."/>
            <person name="Zhang Y."/>
        </authorList>
    </citation>
    <scope>NUCLEOTIDE SEQUENCE [LARGE SCALE GENOMIC DNA]</scope>
    <source>
        <strain evidence="2">cv. Yunnan</strain>
        <tissue evidence="1">Leaves</tissue>
    </source>
</reference>